<sequence length="197" mass="21708">MNSSKAAPPPFIYINGYPGSRETHCGERVMLLPKAKVVSNHFLINAAAAVFDRDAEGYQPLRQVLVHAQHRKVLKFIATAQSTHDTTWIFTDQQSSNVLGSSSARDYQNAAALCGSPFSSIILNRSLEENLQMAAKGDRGRIGSNTKLTDPSILRHSRENEDIFHFRIEYDLTLDVTSLSPSEAAGKVYEHIGTSCS</sequence>
<dbReference type="EMBL" id="ML736176">
    <property type="protein sequence ID" value="KAE8380875.1"/>
    <property type="molecule type" value="Genomic_DNA"/>
</dbReference>
<organism evidence="1 2">
    <name type="scientific">Aspergillus bertholletiae</name>
    <dbReference type="NCBI Taxonomy" id="1226010"/>
    <lineage>
        <taxon>Eukaryota</taxon>
        <taxon>Fungi</taxon>
        <taxon>Dikarya</taxon>
        <taxon>Ascomycota</taxon>
        <taxon>Pezizomycotina</taxon>
        <taxon>Eurotiomycetes</taxon>
        <taxon>Eurotiomycetidae</taxon>
        <taxon>Eurotiales</taxon>
        <taxon>Aspergillaceae</taxon>
        <taxon>Aspergillus</taxon>
        <taxon>Aspergillus subgen. Circumdati</taxon>
    </lineage>
</organism>
<dbReference type="Proteomes" id="UP000326198">
    <property type="component" value="Unassembled WGS sequence"/>
</dbReference>
<dbReference type="OrthoDB" id="4498920at2759"/>
<proteinExistence type="predicted"/>
<accession>A0A5N7BGI2</accession>
<evidence type="ECO:0000313" key="2">
    <source>
        <dbReference type="Proteomes" id="UP000326198"/>
    </source>
</evidence>
<evidence type="ECO:0000313" key="1">
    <source>
        <dbReference type="EMBL" id="KAE8380875.1"/>
    </source>
</evidence>
<name>A0A5N7BGI2_9EURO</name>
<protein>
    <submittedName>
        <fullName evidence="1">Uncharacterized protein</fullName>
    </submittedName>
</protein>
<gene>
    <name evidence="1" type="ORF">BDV26DRAFT_289963</name>
</gene>
<keyword evidence="2" id="KW-1185">Reference proteome</keyword>
<reference evidence="1 2" key="1">
    <citation type="submission" date="2019-04" db="EMBL/GenBank/DDBJ databases">
        <title>Friends and foes A comparative genomics studyof 23 Aspergillus species from section Flavi.</title>
        <authorList>
            <consortium name="DOE Joint Genome Institute"/>
            <person name="Kjaerbolling I."/>
            <person name="Vesth T."/>
            <person name="Frisvad J.C."/>
            <person name="Nybo J.L."/>
            <person name="Theobald S."/>
            <person name="Kildgaard S."/>
            <person name="Isbrandt T."/>
            <person name="Kuo A."/>
            <person name="Sato A."/>
            <person name="Lyhne E.K."/>
            <person name="Kogle M.E."/>
            <person name="Wiebenga A."/>
            <person name="Kun R.S."/>
            <person name="Lubbers R.J."/>
            <person name="Makela M.R."/>
            <person name="Barry K."/>
            <person name="Chovatia M."/>
            <person name="Clum A."/>
            <person name="Daum C."/>
            <person name="Haridas S."/>
            <person name="He G."/>
            <person name="LaButti K."/>
            <person name="Lipzen A."/>
            <person name="Mondo S."/>
            <person name="Riley R."/>
            <person name="Salamov A."/>
            <person name="Simmons B.A."/>
            <person name="Magnuson J.K."/>
            <person name="Henrissat B."/>
            <person name="Mortensen U.H."/>
            <person name="Larsen T.O."/>
            <person name="Devries R.P."/>
            <person name="Grigoriev I.V."/>
            <person name="Machida M."/>
            <person name="Baker S.E."/>
            <person name="Andersen M.R."/>
        </authorList>
    </citation>
    <scope>NUCLEOTIDE SEQUENCE [LARGE SCALE GENOMIC DNA]</scope>
    <source>
        <strain evidence="1 2">IBT 29228</strain>
    </source>
</reference>
<dbReference type="AlphaFoldDB" id="A0A5N7BGI2"/>